<sequence>MAQPIILSDEEDQNSFVTPLQCPYKKPRTGPDPIIPTVLVLDDDPTPQKPGVATSVSSTPSFVAETPMSDVAIVKCTMGSSVDAQFRVSNSDKNLSGSSRLICLESDNESESGSRRENLGQNEAMHSASEDEKEFEWNFRFGSANLIQMSENCFSQPTCLQDDVALVDDYPDKENFSMEQMGNTLNAKRSLKVNSNKKNSTDDAVGKKKKMSKEERMLFMEEKKKKKEQEKLQKAALKAEAAELKKMQKEMQKWEKGKFAQKSIVAGIDAKVVELGSVGGHLLTRFAEKGIKYRIISNPIARSIVWTMTVPDHISQSSPQGTEIPYVLLVYEAEEFCNLVLNESLMDQVSLVQRHYPSHTICFLTNRLMAHINKREKEHYKNRTNNSGWRHPAVEEALAKLTTHFVRVHSRQCIDEAEVAEHVVGLTSSLASCQFRKKLTRLSVNANGSLVPKDCVDKNLIKKSPWLKALVAIPKVQPRYAIAIWKKYPTMKSLLSIYMDPSKSVHEKEFLLKDLTVEGLLGGDRRLGEVCSKRVYRVLMAQSGSIKTDDVEDGADFFRSHSN</sequence>
<keyword evidence="2" id="KW-1185">Reference proteome</keyword>
<organism evidence="1 2">
    <name type="scientific">Melia azedarach</name>
    <name type="common">Chinaberry tree</name>
    <dbReference type="NCBI Taxonomy" id="155640"/>
    <lineage>
        <taxon>Eukaryota</taxon>
        <taxon>Viridiplantae</taxon>
        <taxon>Streptophyta</taxon>
        <taxon>Embryophyta</taxon>
        <taxon>Tracheophyta</taxon>
        <taxon>Spermatophyta</taxon>
        <taxon>Magnoliopsida</taxon>
        <taxon>eudicotyledons</taxon>
        <taxon>Gunneridae</taxon>
        <taxon>Pentapetalae</taxon>
        <taxon>rosids</taxon>
        <taxon>malvids</taxon>
        <taxon>Sapindales</taxon>
        <taxon>Meliaceae</taxon>
        <taxon>Melia</taxon>
    </lineage>
</organism>
<name>A0ACC1XX54_MELAZ</name>
<dbReference type="Proteomes" id="UP001164539">
    <property type="component" value="Chromosome 7"/>
</dbReference>
<reference evidence="1 2" key="1">
    <citation type="journal article" date="2023" name="Science">
        <title>Complex scaffold remodeling in plant triterpene biosynthesis.</title>
        <authorList>
            <person name="De La Pena R."/>
            <person name="Hodgson H."/>
            <person name="Liu J.C."/>
            <person name="Stephenson M.J."/>
            <person name="Martin A.C."/>
            <person name="Owen C."/>
            <person name="Harkess A."/>
            <person name="Leebens-Mack J."/>
            <person name="Jimenez L.E."/>
            <person name="Osbourn A."/>
            <person name="Sattely E.S."/>
        </authorList>
    </citation>
    <scope>NUCLEOTIDE SEQUENCE [LARGE SCALE GENOMIC DNA]</scope>
    <source>
        <strain evidence="2">cv. JPN11</strain>
        <tissue evidence="1">Leaf</tissue>
    </source>
</reference>
<accession>A0ACC1XX54</accession>
<gene>
    <name evidence="1" type="ORF">OWV82_013842</name>
</gene>
<protein>
    <submittedName>
        <fullName evidence="1">Crossover junction endonuclease EME1B-like</fullName>
    </submittedName>
</protein>
<comment type="caution">
    <text evidence="1">The sequence shown here is derived from an EMBL/GenBank/DDBJ whole genome shotgun (WGS) entry which is preliminary data.</text>
</comment>
<evidence type="ECO:0000313" key="1">
    <source>
        <dbReference type="EMBL" id="KAJ4715487.1"/>
    </source>
</evidence>
<dbReference type="EMBL" id="CM051400">
    <property type="protein sequence ID" value="KAJ4715487.1"/>
    <property type="molecule type" value="Genomic_DNA"/>
</dbReference>
<evidence type="ECO:0000313" key="2">
    <source>
        <dbReference type="Proteomes" id="UP001164539"/>
    </source>
</evidence>
<proteinExistence type="predicted"/>